<keyword evidence="5" id="KW-1185">Reference proteome</keyword>
<gene>
    <name evidence="4" type="ORF">JI741_17705</name>
</gene>
<keyword evidence="2" id="KW-0012">Acyltransferase</keyword>
<accession>A0ABS1KUE8</accession>
<feature type="domain" description="Beta-ketoacyl-[acyl-carrier-protein] synthase III C-terminal" evidence="3">
    <location>
        <begin position="232"/>
        <end position="311"/>
    </location>
</feature>
<dbReference type="PANTHER" id="PTHR34069:SF2">
    <property type="entry name" value="BETA-KETOACYL-[ACYL-CARRIER-PROTEIN] SYNTHASE III"/>
    <property type="match status" value="1"/>
</dbReference>
<evidence type="ECO:0000256" key="2">
    <source>
        <dbReference type="ARBA" id="ARBA00023315"/>
    </source>
</evidence>
<dbReference type="Proteomes" id="UP000613030">
    <property type="component" value="Unassembled WGS sequence"/>
</dbReference>
<protein>
    <recommendedName>
        <fullName evidence="3">Beta-ketoacyl-[acyl-carrier-protein] synthase III C-terminal domain-containing protein</fullName>
    </recommendedName>
</protein>
<dbReference type="PANTHER" id="PTHR34069">
    <property type="entry name" value="3-OXOACYL-[ACYL-CARRIER-PROTEIN] SYNTHASE 3"/>
    <property type="match status" value="1"/>
</dbReference>
<proteinExistence type="predicted"/>
<comment type="caution">
    <text evidence="4">The sequence shown here is derived from an EMBL/GenBank/DDBJ whole genome shotgun (WGS) entry which is preliminary data.</text>
</comment>
<organism evidence="4 5">
    <name type="scientific">Chryseolinea lacunae</name>
    <dbReference type="NCBI Taxonomy" id="2801331"/>
    <lineage>
        <taxon>Bacteria</taxon>
        <taxon>Pseudomonadati</taxon>
        <taxon>Bacteroidota</taxon>
        <taxon>Cytophagia</taxon>
        <taxon>Cytophagales</taxon>
        <taxon>Fulvivirgaceae</taxon>
        <taxon>Chryseolinea</taxon>
    </lineage>
</organism>
<name>A0ABS1KUE8_9BACT</name>
<reference evidence="4 5" key="1">
    <citation type="submission" date="2021-01" db="EMBL/GenBank/DDBJ databases">
        <title>Chryseolinea sp. Jin1 Genome sequencing and assembly.</title>
        <authorList>
            <person name="Kim I."/>
        </authorList>
    </citation>
    <scope>NUCLEOTIDE SEQUENCE [LARGE SCALE GENOMIC DNA]</scope>
    <source>
        <strain evidence="4 5">Jin1</strain>
    </source>
</reference>
<dbReference type="RefSeq" id="WP_202011976.1">
    <property type="nucleotide sequence ID" value="NZ_JAERRB010000005.1"/>
</dbReference>
<sequence>MVGIQDIASFFTDQKVRTQELIENEDMEQAAIEYFNGVGIYSVCDAADYTGYDLAKEATVKLLQKNDVKGTDIDLIIYIQNRLPQYFMSSSAARLQHDIEATNANTFSLSDLGCTDMSMAIKLAKDFLSANHEADCVLISYGNKPYAPSRFRFPVTINGDGGIALLVTRTAENQIVDVNIKTQGKYWDLFKVEYANRNYAEYKEECTSLRRYGFELAIESKMSFLKLNNDVLEKNGLTAEDVKHYILQNISLRAYDFYESSMQIKFSKACHYNLANYGHLGPSDVMLNYLTGLERGIFQKGEHVLIMNNSPVAAWSNVLIQV</sequence>
<evidence type="ECO:0000256" key="1">
    <source>
        <dbReference type="ARBA" id="ARBA00022679"/>
    </source>
</evidence>
<keyword evidence="1" id="KW-0808">Transferase</keyword>
<dbReference type="Pfam" id="PF08541">
    <property type="entry name" value="ACP_syn_III_C"/>
    <property type="match status" value="1"/>
</dbReference>
<evidence type="ECO:0000259" key="3">
    <source>
        <dbReference type="Pfam" id="PF08541"/>
    </source>
</evidence>
<evidence type="ECO:0000313" key="5">
    <source>
        <dbReference type="Proteomes" id="UP000613030"/>
    </source>
</evidence>
<dbReference type="InterPro" id="IPR016039">
    <property type="entry name" value="Thiolase-like"/>
</dbReference>
<dbReference type="EMBL" id="JAERRB010000005">
    <property type="protein sequence ID" value="MBL0743070.1"/>
    <property type="molecule type" value="Genomic_DNA"/>
</dbReference>
<dbReference type="InterPro" id="IPR013747">
    <property type="entry name" value="ACP_syn_III_C"/>
</dbReference>
<evidence type="ECO:0000313" key="4">
    <source>
        <dbReference type="EMBL" id="MBL0743070.1"/>
    </source>
</evidence>
<dbReference type="SUPFAM" id="SSF53901">
    <property type="entry name" value="Thiolase-like"/>
    <property type="match status" value="1"/>
</dbReference>
<dbReference type="Gene3D" id="3.40.47.10">
    <property type="match status" value="2"/>
</dbReference>